<dbReference type="RefSeq" id="WP_081535262.1">
    <property type="nucleotide sequence ID" value="NZ_JAUDCU010000013.1"/>
</dbReference>
<dbReference type="PANTHER" id="PTHR43479">
    <property type="entry name" value="ACREF/ENVCD OPERON REPRESSOR-RELATED"/>
    <property type="match status" value="1"/>
</dbReference>
<dbReference type="SUPFAM" id="SSF46689">
    <property type="entry name" value="Homeodomain-like"/>
    <property type="match status" value="1"/>
</dbReference>
<reference evidence="4 5" key="1">
    <citation type="submission" date="2017-03" db="EMBL/GenBank/DDBJ databases">
        <title>Phylogenomics and comparative genomics of Lactobacillus salivarius, a mammalian gut commensal.</title>
        <authorList>
            <person name="Harris H.M."/>
        </authorList>
    </citation>
    <scope>NUCLEOTIDE SEQUENCE [LARGE SCALE GENOMIC DNA]</scope>
    <source>
        <strain evidence="4 5">JCM 1047</strain>
    </source>
</reference>
<dbReference type="PANTHER" id="PTHR43479:SF7">
    <property type="entry name" value="TETR-FAMILY TRANSCRIPTIONAL REGULATOR"/>
    <property type="match status" value="1"/>
</dbReference>
<proteinExistence type="predicted"/>
<dbReference type="InterPro" id="IPR050624">
    <property type="entry name" value="HTH-type_Tx_Regulator"/>
</dbReference>
<dbReference type="PRINTS" id="PR00455">
    <property type="entry name" value="HTHTETR"/>
</dbReference>
<sequence>MHQNDLRVRKTRAKIKRALIETINEKGFGNLTVSDITERAGINRGTFYIHYKGKQDLLNQLEENVYADIIKLFHENGTISSATSYEDLNEQFFQKFSAYIYGERDFILAMVLGNGDPMFYHKVKQILIRELLKRMDYLGIKMDDEIPREYIQEYAIGSMLNLSIYWLEKDDPESPSEFTKIMMYTRTKAPLSFAIKKE</sequence>
<evidence type="ECO:0000313" key="5">
    <source>
        <dbReference type="Proteomes" id="UP000192575"/>
    </source>
</evidence>
<accession>A0A1V9R904</accession>
<keyword evidence="1 2" id="KW-0238">DNA-binding</keyword>
<dbReference type="GO" id="GO:0003677">
    <property type="term" value="F:DNA binding"/>
    <property type="evidence" value="ECO:0007669"/>
    <property type="project" value="UniProtKB-UniRule"/>
</dbReference>
<dbReference type="Proteomes" id="UP000192575">
    <property type="component" value="Unassembled WGS sequence"/>
</dbReference>
<feature type="domain" description="HTH tetR-type" evidence="3">
    <location>
        <begin position="9"/>
        <end position="69"/>
    </location>
</feature>
<dbReference type="Pfam" id="PF14278">
    <property type="entry name" value="TetR_C_8"/>
    <property type="match status" value="1"/>
</dbReference>
<dbReference type="Pfam" id="PF00440">
    <property type="entry name" value="TetR_N"/>
    <property type="match status" value="1"/>
</dbReference>
<evidence type="ECO:0000256" key="2">
    <source>
        <dbReference type="PROSITE-ProRule" id="PRU00335"/>
    </source>
</evidence>
<dbReference type="Gene3D" id="1.10.357.10">
    <property type="entry name" value="Tetracycline Repressor, domain 2"/>
    <property type="match status" value="1"/>
</dbReference>
<organism evidence="4 5">
    <name type="scientific">Ligilactobacillus salivarius</name>
    <dbReference type="NCBI Taxonomy" id="1624"/>
    <lineage>
        <taxon>Bacteria</taxon>
        <taxon>Bacillati</taxon>
        <taxon>Bacillota</taxon>
        <taxon>Bacilli</taxon>
        <taxon>Lactobacillales</taxon>
        <taxon>Lactobacillaceae</taxon>
        <taxon>Ligilactobacillus</taxon>
    </lineage>
</organism>
<comment type="caution">
    <text evidence="4">The sequence shown here is derived from an EMBL/GenBank/DDBJ whole genome shotgun (WGS) entry which is preliminary data.</text>
</comment>
<protein>
    <submittedName>
        <fullName evidence="4">TetR family transcriptional regulator</fullName>
    </submittedName>
</protein>
<dbReference type="PROSITE" id="PS50977">
    <property type="entry name" value="HTH_TETR_2"/>
    <property type="match status" value="1"/>
</dbReference>
<evidence type="ECO:0000313" key="4">
    <source>
        <dbReference type="EMBL" id="OQQ89493.1"/>
    </source>
</evidence>
<dbReference type="EMBL" id="NBEF01000029">
    <property type="protein sequence ID" value="OQQ89493.1"/>
    <property type="molecule type" value="Genomic_DNA"/>
</dbReference>
<dbReference type="AlphaFoldDB" id="A0A1V9R904"/>
<dbReference type="InterPro" id="IPR009057">
    <property type="entry name" value="Homeodomain-like_sf"/>
</dbReference>
<evidence type="ECO:0000256" key="1">
    <source>
        <dbReference type="ARBA" id="ARBA00023125"/>
    </source>
</evidence>
<gene>
    <name evidence="4" type="ORF">B6U56_08775</name>
</gene>
<dbReference type="InterPro" id="IPR039532">
    <property type="entry name" value="TetR_C_Firmicutes"/>
</dbReference>
<feature type="DNA-binding region" description="H-T-H motif" evidence="2">
    <location>
        <begin position="32"/>
        <end position="51"/>
    </location>
</feature>
<dbReference type="InterPro" id="IPR001647">
    <property type="entry name" value="HTH_TetR"/>
</dbReference>
<evidence type="ECO:0000259" key="3">
    <source>
        <dbReference type="PROSITE" id="PS50977"/>
    </source>
</evidence>
<name>A0A1V9R904_9LACO</name>